<comment type="caution">
    <text evidence="2">The sequence shown here is derived from an EMBL/GenBank/DDBJ whole genome shotgun (WGS) entry which is preliminary data.</text>
</comment>
<keyword evidence="3" id="KW-1185">Reference proteome</keyword>
<dbReference type="Pfam" id="PF13560">
    <property type="entry name" value="HTH_31"/>
    <property type="match status" value="1"/>
</dbReference>
<dbReference type="InterPro" id="IPR043917">
    <property type="entry name" value="DUF5753"/>
</dbReference>
<dbReference type="SUPFAM" id="SSF47413">
    <property type="entry name" value="lambda repressor-like DNA-binding domains"/>
    <property type="match status" value="1"/>
</dbReference>
<dbReference type="Pfam" id="PF19054">
    <property type="entry name" value="DUF5753"/>
    <property type="match status" value="1"/>
</dbReference>
<name>A0ABP4GAL1_9ACTN</name>
<evidence type="ECO:0000313" key="3">
    <source>
        <dbReference type="Proteomes" id="UP001500037"/>
    </source>
</evidence>
<evidence type="ECO:0000313" key="2">
    <source>
        <dbReference type="EMBL" id="GAA1219070.1"/>
    </source>
</evidence>
<organism evidence="2 3">
    <name type="scientific">Kitasatospora nipponensis</name>
    <dbReference type="NCBI Taxonomy" id="258049"/>
    <lineage>
        <taxon>Bacteria</taxon>
        <taxon>Bacillati</taxon>
        <taxon>Actinomycetota</taxon>
        <taxon>Actinomycetes</taxon>
        <taxon>Kitasatosporales</taxon>
        <taxon>Streptomycetaceae</taxon>
        <taxon>Kitasatospora</taxon>
    </lineage>
</organism>
<proteinExistence type="predicted"/>
<dbReference type="EMBL" id="BAAALF010000006">
    <property type="protein sequence ID" value="GAA1219070.1"/>
    <property type="molecule type" value="Genomic_DNA"/>
</dbReference>
<evidence type="ECO:0000259" key="1">
    <source>
        <dbReference type="SMART" id="SM00530"/>
    </source>
</evidence>
<dbReference type="SMART" id="SM00530">
    <property type="entry name" value="HTH_XRE"/>
    <property type="match status" value="1"/>
</dbReference>
<sequence>MAFQRTVRRIQLGNEFRRIREERGLLPEDVAKALPNWSVYKISRAENAKGAVKVEHAAELLDFLGVDDGQKAGLLDIAKNAPKQGWWLPYTGVVDEQTVDLASLESEASVIKTYQPFFIPGLFQTPDYARAIFTELGGFSDEEAQRRVDVRMARQAVLTRPKPPEIWAVIHEAALSVKGGGPDVMRAQMDRLMQVARFPNVNIQIMPSGCALNPAMNGALTILGFPYDPPLDVALVVAQQTEVWIEERQAVAEFHGTFQKITAEALPLDNSLAFITEKRDKIK</sequence>
<protein>
    <submittedName>
        <fullName evidence="2">Helix-turn-helix transcriptional regulator</fullName>
    </submittedName>
</protein>
<gene>
    <name evidence="2" type="ORF">GCM10009665_06370</name>
</gene>
<feature type="domain" description="HTH cro/C1-type" evidence="1">
    <location>
        <begin position="15"/>
        <end position="71"/>
    </location>
</feature>
<dbReference type="InterPro" id="IPR001387">
    <property type="entry name" value="Cro/C1-type_HTH"/>
</dbReference>
<dbReference type="Proteomes" id="UP001500037">
    <property type="component" value="Unassembled WGS sequence"/>
</dbReference>
<accession>A0ABP4GAL1</accession>
<dbReference type="InterPro" id="IPR010982">
    <property type="entry name" value="Lambda_DNA-bd_dom_sf"/>
</dbReference>
<reference evidence="3" key="1">
    <citation type="journal article" date="2019" name="Int. J. Syst. Evol. Microbiol.">
        <title>The Global Catalogue of Microorganisms (GCM) 10K type strain sequencing project: providing services to taxonomists for standard genome sequencing and annotation.</title>
        <authorList>
            <consortium name="The Broad Institute Genomics Platform"/>
            <consortium name="The Broad Institute Genome Sequencing Center for Infectious Disease"/>
            <person name="Wu L."/>
            <person name="Ma J."/>
        </authorList>
    </citation>
    <scope>NUCLEOTIDE SEQUENCE [LARGE SCALE GENOMIC DNA]</scope>
    <source>
        <strain evidence="3">JCM 13004</strain>
    </source>
</reference>
<dbReference type="Gene3D" id="1.10.260.40">
    <property type="entry name" value="lambda repressor-like DNA-binding domains"/>
    <property type="match status" value="1"/>
</dbReference>
<dbReference type="CDD" id="cd00093">
    <property type="entry name" value="HTH_XRE"/>
    <property type="match status" value="1"/>
</dbReference>